<keyword evidence="2" id="KW-1185">Reference proteome</keyword>
<organism evidence="1 2">
    <name type="scientific">Rhodoferax antarcticus ANT.BR</name>
    <dbReference type="NCBI Taxonomy" id="1111071"/>
    <lineage>
        <taxon>Bacteria</taxon>
        <taxon>Pseudomonadati</taxon>
        <taxon>Pseudomonadota</taxon>
        <taxon>Betaproteobacteria</taxon>
        <taxon>Burkholderiales</taxon>
        <taxon>Comamonadaceae</taxon>
        <taxon>Rhodoferax</taxon>
    </lineage>
</organism>
<dbReference type="Proteomes" id="UP000185911">
    <property type="component" value="Unassembled WGS sequence"/>
</dbReference>
<dbReference type="EMBL" id="MSYM01000013">
    <property type="protein sequence ID" value="OLP05894.1"/>
    <property type="molecule type" value="Genomic_DNA"/>
</dbReference>
<gene>
    <name evidence="1" type="ORF">BLL52_2123</name>
</gene>
<reference evidence="1 2" key="1">
    <citation type="submission" date="2017-01" db="EMBL/GenBank/DDBJ databases">
        <title>Genome sequence of Rhodoferax antarcticus ANT.BR, a psychrophilic purple nonsulfur bacterium from an Antarctic microbial mat.</title>
        <authorList>
            <person name="Baker J."/>
            <person name="Riester C."/>
            <person name="Skinner B."/>
            <person name="Newell A."/>
            <person name="Swingley W."/>
            <person name="Madigan M."/>
            <person name="Jung D."/>
            <person name="Asao M."/>
            <person name="Chen M."/>
            <person name="Loughlin P."/>
            <person name="Pan H."/>
            <person name="Lin S."/>
            <person name="Li N."/>
            <person name="Shaw J."/>
            <person name="Prado M."/>
            <person name="Sherman C."/>
            <person name="Li X."/>
            <person name="Tang J."/>
            <person name="Blankenship R."/>
            <person name="Zhao T."/>
            <person name="Touchman J."/>
            <person name="Sattley M."/>
        </authorList>
    </citation>
    <scope>NUCLEOTIDE SEQUENCE [LARGE SCALE GENOMIC DNA]</scope>
    <source>
        <strain evidence="1 2">ANT.BR</strain>
    </source>
</reference>
<accession>A0A1Q8YCX6</accession>
<dbReference type="AlphaFoldDB" id="A0A1Q8YCX6"/>
<comment type="caution">
    <text evidence="1">The sequence shown here is derived from an EMBL/GenBank/DDBJ whole genome shotgun (WGS) entry which is preliminary data.</text>
</comment>
<sequence>MLVKLAKLAAVASTPAKLTAVAAALGAPVLAAGSGLTGLLIPLI</sequence>
<protein>
    <submittedName>
        <fullName evidence="1">Putative membrane protein</fullName>
    </submittedName>
</protein>
<evidence type="ECO:0000313" key="2">
    <source>
        <dbReference type="Proteomes" id="UP000185911"/>
    </source>
</evidence>
<name>A0A1Q8YCX6_9BURK</name>
<evidence type="ECO:0000313" key="1">
    <source>
        <dbReference type="EMBL" id="OLP05894.1"/>
    </source>
</evidence>
<proteinExistence type="predicted"/>